<feature type="region of interest" description="Disordered" evidence="1">
    <location>
        <begin position="375"/>
        <end position="394"/>
    </location>
</feature>
<feature type="region of interest" description="Disordered" evidence="1">
    <location>
        <begin position="840"/>
        <end position="887"/>
    </location>
</feature>
<feature type="compositionally biased region" description="Low complexity" evidence="1">
    <location>
        <begin position="655"/>
        <end position="683"/>
    </location>
</feature>
<dbReference type="AlphaFoldDB" id="A0A0F7U6V1"/>
<feature type="compositionally biased region" description="Basic and acidic residues" evidence="1">
    <location>
        <begin position="976"/>
        <end position="988"/>
    </location>
</feature>
<feature type="region of interest" description="Disordered" evidence="1">
    <location>
        <begin position="266"/>
        <end position="300"/>
    </location>
</feature>
<feature type="compositionally biased region" description="Basic and acidic residues" evidence="1">
    <location>
        <begin position="684"/>
        <end position="694"/>
    </location>
</feature>
<gene>
    <name evidence="2" type="ORF">BN1204_014110</name>
</gene>
<feature type="compositionally biased region" description="Basic and acidic residues" evidence="1">
    <location>
        <begin position="841"/>
        <end position="850"/>
    </location>
</feature>
<accession>A0A0F7U6V1</accession>
<feature type="region of interest" description="Disordered" evidence="1">
    <location>
        <begin position="654"/>
        <end position="758"/>
    </location>
</feature>
<feature type="region of interest" description="Disordered" evidence="1">
    <location>
        <begin position="1"/>
        <end position="28"/>
    </location>
</feature>
<dbReference type="EMBL" id="LN714479">
    <property type="protein sequence ID" value="CEL65569.1"/>
    <property type="molecule type" value="Genomic_DNA"/>
</dbReference>
<name>A0A0F7U6V1_NEOCL</name>
<evidence type="ECO:0000313" key="2">
    <source>
        <dbReference type="EMBL" id="CEL65569.1"/>
    </source>
</evidence>
<evidence type="ECO:0000256" key="1">
    <source>
        <dbReference type="SAM" id="MobiDB-lite"/>
    </source>
</evidence>
<protein>
    <submittedName>
        <fullName evidence="2">Uncharacterized protein</fullName>
    </submittedName>
</protein>
<sequence length="1012" mass="107929">MRSGINGGSWSETGALSEDGGRTGAGNDAAAYVASRHASASDNVPRRASQFLAGGRHQQKVTECGDESAGAKNAARLEAHVKQRDRLASATAAATFWSSHRGNAQCQYTRVCEEDTSSVPPFPRSWATAASTSDACGIPATGEPEPSAHQTAPSSAPEGRGLNACTGFLEETEQRCCACAVPEAASSPGGAFPTGAGVREASRLRQLLATCGLRPGQTENGKPRGITVDDVRLRESERHVNNCRDSESESSWEDVAEEAWKAARPTFPVGGKDTALPKRASRDAAGPEATRSAGDQSCRTASEIRNQGGLSAARMCRATSQVTPVDVEEQLVPVTRNGVGALLWRRPPSTVTTPTAGRFIPRFAVVSDCLTPSLARQLPRSPTPAGTSLPSARALWSSSRASSPISSLPPARSSCLTPAPPGRTRESEASLLRMRESRDATHVPSAGSLSSHLSRACSAAASSASRLALPGPLRLQSELTSDPSITAEKHGAVWPLTSCHAPAAKGGLGEDDRARPPIPASGMLALEQELLFLSASASGKQRLNSRRVRRLNRPRAARGRSDETRSATGRWRGESWNCTPLEPGEGGEGFSQGAIGVENSHGATGKTPSPGGLLEMRPCATLNNRRKTSEDSATGYTEITCSYTWRNAKPNLQVSGTGTDSSSLGSLDSDSSSSRGTSDSAGSDIREEAQRRESLPPVWPGRLEGTKERGDECPVEGRHADDELEEERGRSSMSRCRVRGKTREVERHRTDGSHSTGVEASRIRDAAGGQVSSMPSIMRGALLTSSPRRGYRPPVGWPAGKCGDPSFVGHSGRSAVCRQRRSSDGDAMALGRLRKQCLKTKTRERARSASDGKVASRSAINKGERENWETVSGPEALGQLKEPENLDNPLQSDGVKEMRMHLSQELNPQRTVCGEESAPINPVRLVDPEEAPAHLSGHWPPGRMQGRSSGGVSSRDSRHTPNLKRSPVPCGQQNRGEGKRTYGQEHADLSTVQKPTSGQMWFYSDHFFYDFF</sequence>
<feature type="region of interest" description="Disordered" evidence="1">
    <location>
        <begin position="931"/>
        <end position="991"/>
    </location>
</feature>
<feature type="compositionally biased region" description="Basic and acidic residues" evidence="1">
    <location>
        <begin position="704"/>
        <end position="721"/>
    </location>
</feature>
<feature type="region of interest" description="Disordered" evidence="1">
    <location>
        <begin position="401"/>
        <end position="449"/>
    </location>
</feature>
<feature type="compositionally biased region" description="Basic residues" evidence="1">
    <location>
        <begin position="543"/>
        <end position="558"/>
    </location>
</feature>
<feature type="compositionally biased region" description="Low complexity" evidence="1">
    <location>
        <begin position="942"/>
        <end position="954"/>
    </location>
</feature>
<feature type="region of interest" description="Disordered" evidence="1">
    <location>
        <begin position="542"/>
        <end position="618"/>
    </location>
</feature>
<proteinExistence type="predicted"/>
<feature type="compositionally biased region" description="Basic and acidic residues" evidence="1">
    <location>
        <begin position="423"/>
        <end position="441"/>
    </location>
</feature>
<organism evidence="2">
    <name type="scientific">Neospora caninum (strain Liverpool)</name>
    <dbReference type="NCBI Taxonomy" id="572307"/>
    <lineage>
        <taxon>Eukaryota</taxon>
        <taxon>Sar</taxon>
        <taxon>Alveolata</taxon>
        <taxon>Apicomplexa</taxon>
        <taxon>Conoidasida</taxon>
        <taxon>Coccidia</taxon>
        <taxon>Eucoccidiorida</taxon>
        <taxon>Eimeriorina</taxon>
        <taxon>Sarcocystidae</taxon>
        <taxon>Neospora</taxon>
    </lineage>
</organism>
<reference evidence="2" key="1">
    <citation type="journal article" date="2015" name="PLoS ONE">
        <title>Comprehensive Evaluation of Toxoplasma gondii VEG and Neospora caninum LIV Genomes with Tachyzoite Stage Transcriptome and Proteome Defines Novel Transcript Features.</title>
        <authorList>
            <person name="Ramaprasad A."/>
            <person name="Mourier T."/>
            <person name="Naeem R."/>
            <person name="Malas T.B."/>
            <person name="Moussa E."/>
            <person name="Panigrahi A."/>
            <person name="Vermont S.J."/>
            <person name="Otto T.D."/>
            <person name="Wastling J."/>
            <person name="Pain A."/>
        </authorList>
    </citation>
    <scope>NUCLEOTIDE SEQUENCE</scope>
    <source>
        <strain evidence="2">Liverpool</strain>
    </source>
</reference>
<feature type="compositionally biased region" description="Basic and acidic residues" evidence="1">
    <location>
        <begin position="741"/>
        <end position="752"/>
    </location>
</feature>
<feature type="compositionally biased region" description="Low complexity" evidence="1">
    <location>
        <begin position="401"/>
        <end position="414"/>
    </location>
</feature>
<feature type="region of interest" description="Disordered" evidence="1">
    <location>
        <begin position="133"/>
        <end position="160"/>
    </location>
</feature>